<evidence type="ECO:0000313" key="2">
    <source>
        <dbReference type="Proteomes" id="UP000638648"/>
    </source>
</evidence>
<dbReference type="InterPro" id="IPR031322">
    <property type="entry name" value="Shikimate/glucono_kinase"/>
</dbReference>
<protein>
    <submittedName>
        <fullName evidence="1">2-phosphoglycerate kinase</fullName>
    </submittedName>
</protein>
<dbReference type="Pfam" id="PF01202">
    <property type="entry name" value="SKI"/>
    <property type="match status" value="1"/>
</dbReference>
<sequence length="221" mass="24751">MGSNRHRVIADAAALRSRLQHVYWIGGGSGAGKSTVARRLAARYGLHLYATDDVMSDHAGRSTREDSPFLSEFAAMDMDERWVNRSPEVMLETFHWYRGEGFDLILEDLLRLPGEPRVIVEGFRALPGLVKPLLTVPSHAVWLAPTPEFRWSAFESRGSTWSIASRTGNPGKALHNLLERDRLFTSRLLAEVKGLGLYAIEVEETMTEDDLVEEVAGLFEL</sequence>
<keyword evidence="1" id="KW-0808">Transferase</keyword>
<keyword evidence="2" id="KW-1185">Reference proteome</keyword>
<keyword evidence="1" id="KW-0418">Kinase</keyword>
<dbReference type="RefSeq" id="WP_202896185.1">
    <property type="nucleotide sequence ID" value="NZ_JADBEM010000001.1"/>
</dbReference>
<dbReference type="SUPFAM" id="SSF52540">
    <property type="entry name" value="P-loop containing nucleoside triphosphate hydrolases"/>
    <property type="match status" value="1"/>
</dbReference>
<gene>
    <name evidence="1" type="ORF">HEB94_001503</name>
</gene>
<dbReference type="Proteomes" id="UP000638648">
    <property type="component" value="Unassembled WGS sequence"/>
</dbReference>
<comment type="caution">
    <text evidence="1">The sequence shown here is derived from an EMBL/GenBank/DDBJ whole genome shotgun (WGS) entry which is preliminary data.</text>
</comment>
<accession>A0A927MPT6</accession>
<name>A0A927MPT6_9ACTN</name>
<dbReference type="InterPro" id="IPR027417">
    <property type="entry name" value="P-loop_NTPase"/>
</dbReference>
<reference evidence="1" key="1">
    <citation type="submission" date="2020-10" db="EMBL/GenBank/DDBJ databases">
        <title>Sequencing the genomes of 1000 actinobacteria strains.</title>
        <authorList>
            <person name="Klenk H.-P."/>
        </authorList>
    </citation>
    <scope>NUCLEOTIDE SEQUENCE</scope>
    <source>
        <strain evidence="1">DSM 45354</strain>
    </source>
</reference>
<organism evidence="1 2">
    <name type="scientific">Actinopolymorpha pittospori</name>
    <dbReference type="NCBI Taxonomy" id="648752"/>
    <lineage>
        <taxon>Bacteria</taxon>
        <taxon>Bacillati</taxon>
        <taxon>Actinomycetota</taxon>
        <taxon>Actinomycetes</taxon>
        <taxon>Propionibacteriales</taxon>
        <taxon>Actinopolymorphaceae</taxon>
        <taxon>Actinopolymorpha</taxon>
    </lineage>
</organism>
<evidence type="ECO:0000313" key="1">
    <source>
        <dbReference type="EMBL" id="MBE1604655.1"/>
    </source>
</evidence>
<dbReference type="AlphaFoldDB" id="A0A927MPT6"/>
<dbReference type="GO" id="GO:0016301">
    <property type="term" value="F:kinase activity"/>
    <property type="evidence" value="ECO:0007669"/>
    <property type="project" value="UniProtKB-KW"/>
</dbReference>
<dbReference type="Gene3D" id="3.40.50.300">
    <property type="entry name" value="P-loop containing nucleotide triphosphate hydrolases"/>
    <property type="match status" value="1"/>
</dbReference>
<dbReference type="EMBL" id="JADBEM010000001">
    <property type="protein sequence ID" value="MBE1604655.1"/>
    <property type="molecule type" value="Genomic_DNA"/>
</dbReference>
<proteinExistence type="predicted"/>